<dbReference type="EMBL" id="KN391854">
    <property type="protein sequence ID" value="KHG09683.1"/>
    <property type="molecule type" value="Genomic_DNA"/>
</dbReference>
<evidence type="ECO:0000313" key="3">
    <source>
        <dbReference type="Proteomes" id="UP000032142"/>
    </source>
</evidence>
<evidence type="ECO:0000313" key="1">
    <source>
        <dbReference type="EMBL" id="KHG09683.1"/>
    </source>
</evidence>
<reference evidence="3" key="2">
    <citation type="submission" date="2014-09" db="EMBL/GenBank/DDBJ databases">
        <authorList>
            <person name="Mudge J."/>
            <person name="Ramaraj T."/>
            <person name="Lindquist I.E."/>
            <person name="Bharti A.K."/>
            <person name="Sundararajan A."/>
            <person name="Cameron C.T."/>
            <person name="Woodward J.E."/>
            <person name="May G.D."/>
            <person name="Brubaker C."/>
            <person name="Broadhvest J."/>
            <person name="Wilkins T.A."/>
        </authorList>
    </citation>
    <scope>NUCLEOTIDE SEQUENCE</scope>
    <source>
        <strain evidence="3">cv. AKA8401</strain>
    </source>
</reference>
<reference evidence="2" key="1">
    <citation type="submission" date="2014-09" db="EMBL/GenBank/DDBJ databases">
        <title>G. arboreum L. cv. AKA8401 A2 genome assembly version 1.0.</title>
        <authorList>
            <person name="Mudge J."/>
            <person name="Ramaraj T."/>
            <person name="Lindquist I.E."/>
            <person name="Bharti A.K."/>
            <person name="Sundararajan A."/>
            <person name="Cameron C.T."/>
            <person name="Woodward J.E."/>
            <person name="May G.D."/>
            <person name="Brubaker C."/>
            <person name="Broadhvest J."/>
            <person name="Wilkins T.A."/>
        </authorList>
    </citation>
    <scope>NUCLEOTIDE SEQUENCE</scope>
</reference>
<dbReference type="AlphaFoldDB" id="A0A0B0PUP5"/>
<sequence length="36" mass="4069">MPISLAVWKQGMRTNLGHTTNHTPVCPLKWPHTLVC</sequence>
<name>A0A0B0PUP5_GOSAR</name>
<dbReference type="EMBL" id="KN445477">
    <property type="protein sequence ID" value="KHG28562.1"/>
    <property type="molecule type" value="Genomic_DNA"/>
</dbReference>
<keyword evidence="3" id="KW-1185">Reference proteome</keyword>
<accession>A0A0B0PUP5</accession>
<gene>
    <name evidence="1" type="ORF">F383_15659</name>
    <name evidence="2" type="ORF">F383_35057</name>
</gene>
<evidence type="ECO:0000313" key="2">
    <source>
        <dbReference type="EMBL" id="KHG28562.1"/>
    </source>
</evidence>
<organism evidence="2 3">
    <name type="scientific">Gossypium arboreum</name>
    <name type="common">Tree cotton</name>
    <name type="synonym">Gossypium nanking</name>
    <dbReference type="NCBI Taxonomy" id="29729"/>
    <lineage>
        <taxon>Eukaryota</taxon>
        <taxon>Viridiplantae</taxon>
        <taxon>Streptophyta</taxon>
        <taxon>Embryophyta</taxon>
        <taxon>Tracheophyta</taxon>
        <taxon>Spermatophyta</taxon>
        <taxon>Magnoliopsida</taxon>
        <taxon>eudicotyledons</taxon>
        <taxon>Gunneridae</taxon>
        <taxon>Pentapetalae</taxon>
        <taxon>rosids</taxon>
        <taxon>malvids</taxon>
        <taxon>Malvales</taxon>
        <taxon>Malvaceae</taxon>
        <taxon>Malvoideae</taxon>
        <taxon>Gossypium</taxon>
    </lineage>
</organism>
<dbReference type="Proteomes" id="UP000032142">
    <property type="component" value="Unassembled WGS sequence"/>
</dbReference>
<protein>
    <submittedName>
        <fullName evidence="2">Uncharacterized protein</fullName>
    </submittedName>
</protein>
<proteinExistence type="predicted"/>